<evidence type="ECO:0000313" key="15">
    <source>
        <dbReference type="Proteomes" id="UP000887567"/>
    </source>
</evidence>
<dbReference type="GO" id="GO:0006565">
    <property type="term" value="P:L-serine catabolic process"/>
    <property type="evidence" value="ECO:0007669"/>
    <property type="project" value="TreeGrafter"/>
</dbReference>
<dbReference type="GO" id="GO:0005737">
    <property type="term" value="C:cytoplasm"/>
    <property type="evidence" value="ECO:0007669"/>
    <property type="project" value="UniProtKB-SubCell"/>
</dbReference>
<comment type="pathway">
    <text evidence="3">Carbohydrate biosynthesis; gluconeogenesis.</text>
</comment>
<evidence type="ECO:0000256" key="9">
    <source>
        <dbReference type="ARBA" id="ARBA00023239"/>
    </source>
</evidence>
<comment type="similarity">
    <text evidence="4">Belongs to the serine/threonine dehydratase family.</text>
</comment>
<dbReference type="InterPro" id="IPR001926">
    <property type="entry name" value="TrpB-like_PALP"/>
</dbReference>
<comment type="cofactor">
    <cofactor evidence="1">
        <name>pyridoxal 5'-phosphate</name>
        <dbReference type="ChEBI" id="CHEBI:597326"/>
    </cofactor>
</comment>
<keyword evidence="8" id="KW-0663">Pyridoxal phosphate</keyword>
<evidence type="ECO:0000256" key="2">
    <source>
        <dbReference type="ARBA" id="ARBA00004496"/>
    </source>
</evidence>
<dbReference type="GeneID" id="110235043"/>
<evidence type="ECO:0000256" key="6">
    <source>
        <dbReference type="ARBA" id="ARBA00022432"/>
    </source>
</evidence>
<keyword evidence="9" id="KW-0456">Lyase</keyword>
<dbReference type="SUPFAM" id="SSF53686">
    <property type="entry name" value="Tryptophan synthase beta subunit-like PLP-dependent enzymes"/>
    <property type="match status" value="1"/>
</dbReference>
<organism evidence="14 15">
    <name type="scientific">Exaiptasia diaphana</name>
    <name type="common">Tropical sea anemone</name>
    <name type="synonym">Aiptasia pulchella</name>
    <dbReference type="NCBI Taxonomy" id="2652724"/>
    <lineage>
        <taxon>Eukaryota</taxon>
        <taxon>Metazoa</taxon>
        <taxon>Cnidaria</taxon>
        <taxon>Anthozoa</taxon>
        <taxon>Hexacorallia</taxon>
        <taxon>Actiniaria</taxon>
        <taxon>Aiptasiidae</taxon>
        <taxon>Exaiptasia</taxon>
    </lineage>
</organism>
<dbReference type="GO" id="GO:0009097">
    <property type="term" value="P:isoleucine biosynthetic process"/>
    <property type="evidence" value="ECO:0007669"/>
    <property type="project" value="TreeGrafter"/>
</dbReference>
<dbReference type="GO" id="GO:0006567">
    <property type="term" value="P:L-threonine catabolic process"/>
    <property type="evidence" value="ECO:0007669"/>
    <property type="project" value="TreeGrafter"/>
</dbReference>
<dbReference type="KEGG" id="epa:110235043"/>
<dbReference type="GO" id="GO:0004794">
    <property type="term" value="F:threonine deaminase activity"/>
    <property type="evidence" value="ECO:0007669"/>
    <property type="project" value="TreeGrafter"/>
</dbReference>
<dbReference type="OrthoDB" id="7773036at2759"/>
<keyword evidence="6" id="KW-0312">Gluconeogenesis</keyword>
<dbReference type="Pfam" id="PF00291">
    <property type="entry name" value="PALP"/>
    <property type="match status" value="1"/>
</dbReference>
<dbReference type="OMA" id="DGWVNIH"/>
<dbReference type="RefSeq" id="XP_020896118.1">
    <property type="nucleotide sequence ID" value="XM_021040459.2"/>
</dbReference>
<evidence type="ECO:0000313" key="14">
    <source>
        <dbReference type="EnsemblMetazoa" id="XP_020896118.1"/>
    </source>
</evidence>
<sequence length="320" mass="34683">MQPLHIKTPLLESHPLSKIVGCPVYLKLENIQPVSSFKLRGLGHLCQKAVQNGCKHIVCSSGGNAGLAAAYSARKLNVPCTIIVPSTTPAFMVKRLEEEKAKVIVHGDVWNDADALAQELCKDPEYTYIPPFDHPDIWEGVASLVHEAVEDLQGTKPSVVAVCVGGGGLLCGILQGLHDVGWQDVPVVAMETEGANCLNASLNENRIVKLDGITSIAKCLGSTQVARRAFQWTKEHNIISDLCTDVDALNACLRFADDHRMLVEPGCGATLASVYNNMYDKWSKEGKLNSDIKSILVVVCGGNMVSLEQLQIWKKQLGMS</sequence>
<dbReference type="EC" id="4.3.1.17" evidence="5"/>
<name>A0A913WYL0_EXADI</name>
<keyword evidence="7" id="KW-0963">Cytoplasm</keyword>
<evidence type="ECO:0000256" key="4">
    <source>
        <dbReference type="ARBA" id="ARBA00010869"/>
    </source>
</evidence>
<dbReference type="InterPro" id="IPR036052">
    <property type="entry name" value="TrpB-like_PALP_sf"/>
</dbReference>
<evidence type="ECO:0000256" key="3">
    <source>
        <dbReference type="ARBA" id="ARBA00004742"/>
    </source>
</evidence>
<evidence type="ECO:0000256" key="12">
    <source>
        <dbReference type="ARBA" id="ARBA00049406"/>
    </source>
</evidence>
<dbReference type="InterPro" id="IPR000634">
    <property type="entry name" value="Ser/Thr_deHydtase_PyrdxlP-BS"/>
</dbReference>
<dbReference type="GO" id="GO:0006094">
    <property type="term" value="P:gluconeogenesis"/>
    <property type="evidence" value="ECO:0007669"/>
    <property type="project" value="UniProtKB-KW"/>
</dbReference>
<protein>
    <recommendedName>
        <fullName evidence="5">L-serine ammonia-lyase</fullName>
        <ecNumber evidence="5">4.3.1.17</ecNumber>
    </recommendedName>
    <alternativeName>
        <fullName evidence="10">L-serine deaminase</fullName>
    </alternativeName>
    <alternativeName>
        <fullName evidence="11">L-threonine dehydratase</fullName>
    </alternativeName>
</protein>
<dbReference type="PANTHER" id="PTHR48078:SF2">
    <property type="entry name" value="CATABOLIC L-SERINE_THREONINE DEHYDRATASE"/>
    <property type="match status" value="1"/>
</dbReference>
<dbReference type="GO" id="GO:0030170">
    <property type="term" value="F:pyridoxal phosphate binding"/>
    <property type="evidence" value="ECO:0007669"/>
    <property type="project" value="InterPro"/>
</dbReference>
<evidence type="ECO:0000256" key="8">
    <source>
        <dbReference type="ARBA" id="ARBA00022898"/>
    </source>
</evidence>
<evidence type="ECO:0000256" key="7">
    <source>
        <dbReference type="ARBA" id="ARBA00022490"/>
    </source>
</evidence>
<proteinExistence type="inferred from homology"/>
<evidence type="ECO:0000256" key="5">
    <source>
        <dbReference type="ARBA" id="ARBA00012093"/>
    </source>
</evidence>
<comment type="catalytic activity">
    <reaction evidence="12">
        <text>L-serine = pyruvate + NH4(+)</text>
        <dbReference type="Rhea" id="RHEA:19169"/>
        <dbReference type="ChEBI" id="CHEBI:15361"/>
        <dbReference type="ChEBI" id="CHEBI:28938"/>
        <dbReference type="ChEBI" id="CHEBI:33384"/>
        <dbReference type="EC" id="4.3.1.17"/>
    </reaction>
</comment>
<evidence type="ECO:0000256" key="11">
    <source>
        <dbReference type="ARBA" id="ARBA00042605"/>
    </source>
</evidence>
<dbReference type="GO" id="GO:0003941">
    <property type="term" value="F:L-serine ammonia-lyase activity"/>
    <property type="evidence" value="ECO:0007669"/>
    <property type="project" value="UniProtKB-EC"/>
</dbReference>
<dbReference type="PANTHER" id="PTHR48078">
    <property type="entry name" value="THREONINE DEHYDRATASE, MITOCHONDRIAL-RELATED"/>
    <property type="match status" value="1"/>
</dbReference>
<feature type="domain" description="Tryptophan synthase beta chain-like PALP" evidence="13">
    <location>
        <begin position="3"/>
        <end position="301"/>
    </location>
</feature>
<comment type="subcellular location">
    <subcellularLocation>
        <location evidence="2">Cytoplasm</location>
    </subcellularLocation>
</comment>
<accession>A0A913WYL0</accession>
<evidence type="ECO:0000256" key="1">
    <source>
        <dbReference type="ARBA" id="ARBA00001933"/>
    </source>
</evidence>
<keyword evidence="15" id="KW-1185">Reference proteome</keyword>
<dbReference type="EnsemblMetazoa" id="XM_021040459.2">
    <property type="protein sequence ID" value="XP_020896118.1"/>
    <property type="gene ID" value="LOC110235043"/>
</dbReference>
<dbReference type="FunFam" id="3.40.50.1100:FF:000040">
    <property type="entry name" value="L-serine dehydratase, putative"/>
    <property type="match status" value="1"/>
</dbReference>
<evidence type="ECO:0000259" key="13">
    <source>
        <dbReference type="Pfam" id="PF00291"/>
    </source>
</evidence>
<evidence type="ECO:0000256" key="10">
    <source>
        <dbReference type="ARBA" id="ARBA00041766"/>
    </source>
</evidence>
<dbReference type="InterPro" id="IPR050147">
    <property type="entry name" value="Ser/Thr_Dehydratase"/>
</dbReference>
<dbReference type="Gene3D" id="3.40.50.1100">
    <property type="match status" value="2"/>
</dbReference>
<reference evidence="14" key="1">
    <citation type="submission" date="2022-11" db="UniProtKB">
        <authorList>
            <consortium name="EnsemblMetazoa"/>
        </authorList>
    </citation>
    <scope>IDENTIFICATION</scope>
</reference>
<dbReference type="PROSITE" id="PS00165">
    <property type="entry name" value="DEHYDRATASE_SER_THR"/>
    <property type="match status" value="1"/>
</dbReference>
<dbReference type="Proteomes" id="UP000887567">
    <property type="component" value="Unplaced"/>
</dbReference>
<dbReference type="AlphaFoldDB" id="A0A913WYL0"/>